<evidence type="ECO:0000256" key="3">
    <source>
        <dbReference type="ARBA" id="ARBA00022714"/>
    </source>
</evidence>
<dbReference type="CDD" id="cd03469">
    <property type="entry name" value="Rieske_RO_Alpha_N"/>
    <property type="match status" value="1"/>
</dbReference>
<dbReference type="SUPFAM" id="SSF50022">
    <property type="entry name" value="ISP domain"/>
    <property type="match status" value="1"/>
</dbReference>
<keyword evidence="11" id="KW-1185">Reference proteome</keyword>
<dbReference type="InterPro" id="IPR015881">
    <property type="entry name" value="ARHD_Rieske_2Fe_2S"/>
</dbReference>
<evidence type="ECO:0000256" key="6">
    <source>
        <dbReference type="ARBA" id="ARBA00023004"/>
    </source>
</evidence>
<gene>
    <name evidence="10" type="ORF">JQK92_28825</name>
</gene>
<evidence type="ECO:0000256" key="8">
    <source>
        <dbReference type="ARBA" id="ARBA00023027"/>
    </source>
</evidence>
<dbReference type="PANTHER" id="PTHR43756:SF5">
    <property type="entry name" value="CHOLINE MONOOXYGENASE, CHLOROPLASTIC"/>
    <property type="match status" value="1"/>
</dbReference>
<sequence length="405" mass="45441">MVAARRTGFSLDAPFYLSDVVFDVDMHAIFGRHWIFVGVEASIPEPGQYFLADFGPYSIIVSRGDGFELNAFHNVCRHRGARLLHEQHGEVANLVCPYHQWTYAPTGALLHAELPAGADNACYSLKRAHVRSLGGLIFVCAADEPPGDFDALVDAVGAYVDPHRLRDCKVAQQIDIVEDGNWKLAMENNRECYHCMGHPELLQSTFGVFGYTEDDVNPARREAVREHNAALAASRDIWARNGLPCEPVEHLDDRATAFRIQRVPLTGPGESMTLDGKAACSRLMGDFTEARLGRLQFHLQPNSWHHLQADHSIHFAVLPISAGKTLLRTTWLVHRDAVEGRDYSLDNLTHVWKTTNEQDKFYVGLTQQGARNPAYEPGPYAPSEWQVEKFCNWYIGRLRTALGEH</sequence>
<feature type="domain" description="Rieske" evidence="9">
    <location>
        <begin position="36"/>
        <end position="139"/>
    </location>
</feature>
<dbReference type="CDD" id="cd08884">
    <property type="entry name" value="RHO_alpha_C_GbcA-like"/>
    <property type="match status" value="1"/>
</dbReference>
<evidence type="ECO:0000256" key="1">
    <source>
        <dbReference type="ARBA" id="ARBA00001962"/>
    </source>
</evidence>
<dbReference type="PROSITE" id="PS51296">
    <property type="entry name" value="RIESKE"/>
    <property type="match status" value="1"/>
</dbReference>
<dbReference type="Gene3D" id="3.90.380.10">
    <property type="entry name" value="Naphthalene 1,2-dioxygenase Alpha Subunit, Chain A, domain 1"/>
    <property type="match status" value="1"/>
</dbReference>
<dbReference type="Proteomes" id="UP000755577">
    <property type="component" value="Unassembled WGS sequence"/>
</dbReference>
<dbReference type="PROSITE" id="PS00570">
    <property type="entry name" value="RING_HYDROXYL_ALPHA"/>
    <property type="match status" value="1"/>
</dbReference>
<keyword evidence="4" id="KW-0479">Metal-binding</keyword>
<keyword evidence="5" id="KW-0560">Oxidoreductase</keyword>
<evidence type="ECO:0000313" key="11">
    <source>
        <dbReference type="Proteomes" id="UP000755577"/>
    </source>
</evidence>
<keyword evidence="6" id="KW-0408">Iron</keyword>
<proteinExistence type="inferred from homology"/>
<comment type="cofactor">
    <cofactor evidence="1">
        <name>Fe cation</name>
        <dbReference type="ChEBI" id="CHEBI:24875"/>
    </cofactor>
</comment>
<dbReference type="PANTHER" id="PTHR43756">
    <property type="entry name" value="CHOLINE MONOOXYGENASE, CHLOROPLASTIC"/>
    <property type="match status" value="1"/>
</dbReference>
<dbReference type="Gene3D" id="2.102.10.10">
    <property type="entry name" value="Rieske [2Fe-2S] iron-sulphur domain"/>
    <property type="match status" value="1"/>
</dbReference>
<evidence type="ECO:0000259" key="9">
    <source>
        <dbReference type="PROSITE" id="PS51296"/>
    </source>
</evidence>
<evidence type="ECO:0000256" key="2">
    <source>
        <dbReference type="ARBA" id="ARBA00008751"/>
    </source>
</evidence>
<dbReference type="GO" id="GO:0051213">
    <property type="term" value="F:dioxygenase activity"/>
    <property type="evidence" value="ECO:0007669"/>
    <property type="project" value="UniProtKB-KW"/>
</dbReference>
<dbReference type="SUPFAM" id="SSF55961">
    <property type="entry name" value="Bet v1-like"/>
    <property type="match status" value="1"/>
</dbReference>
<comment type="similarity">
    <text evidence="2">Belongs to the bacterial ring-hydroxylating dioxygenase alpha subunit family.</text>
</comment>
<keyword evidence="7" id="KW-0411">Iron-sulfur</keyword>
<dbReference type="InterPro" id="IPR001663">
    <property type="entry name" value="Rng_hydr_dOase-A"/>
</dbReference>
<keyword evidence="8" id="KW-0520">NAD</keyword>
<protein>
    <submittedName>
        <fullName evidence="10">Aromatic ring-hydroxylating dioxygenase subunit alpha</fullName>
    </submittedName>
</protein>
<dbReference type="Pfam" id="PF00355">
    <property type="entry name" value="Rieske"/>
    <property type="match status" value="1"/>
</dbReference>
<evidence type="ECO:0000256" key="4">
    <source>
        <dbReference type="ARBA" id="ARBA00022723"/>
    </source>
</evidence>
<keyword evidence="3" id="KW-0001">2Fe-2S</keyword>
<evidence type="ECO:0000256" key="5">
    <source>
        <dbReference type="ARBA" id="ARBA00023002"/>
    </source>
</evidence>
<comment type="caution">
    <text evidence="10">The sequence shown here is derived from an EMBL/GenBank/DDBJ whole genome shotgun (WGS) entry which is preliminary data.</text>
</comment>
<evidence type="ECO:0000313" key="10">
    <source>
        <dbReference type="EMBL" id="MBM2770419.1"/>
    </source>
</evidence>
<dbReference type="Pfam" id="PF00848">
    <property type="entry name" value="Ring_hydroxyl_A"/>
    <property type="match status" value="1"/>
</dbReference>
<dbReference type="EMBL" id="JAFCIQ010000027">
    <property type="protein sequence ID" value="MBM2770419.1"/>
    <property type="molecule type" value="Genomic_DNA"/>
</dbReference>
<name>A0ABS2BBL9_9BURK</name>
<dbReference type="InterPro" id="IPR017941">
    <property type="entry name" value="Rieske_2Fe-2S"/>
</dbReference>
<accession>A0ABS2BBL9</accession>
<dbReference type="PRINTS" id="PR00090">
    <property type="entry name" value="RNGDIOXGNASE"/>
</dbReference>
<dbReference type="InterPro" id="IPR036922">
    <property type="entry name" value="Rieske_2Fe-2S_sf"/>
</dbReference>
<organism evidence="10 11">
    <name type="scientific">Burkholderia anthina</name>
    <dbReference type="NCBI Taxonomy" id="179879"/>
    <lineage>
        <taxon>Bacteria</taxon>
        <taxon>Pseudomonadati</taxon>
        <taxon>Pseudomonadota</taxon>
        <taxon>Betaproteobacteria</taxon>
        <taxon>Burkholderiales</taxon>
        <taxon>Burkholderiaceae</taxon>
        <taxon>Burkholderia</taxon>
        <taxon>Burkholderia cepacia complex</taxon>
    </lineage>
</organism>
<dbReference type="InterPro" id="IPR015879">
    <property type="entry name" value="Ring_hydroxy_dOase_asu_C_dom"/>
</dbReference>
<reference evidence="10 11" key="1">
    <citation type="submission" date="2021-02" db="EMBL/GenBank/DDBJ databases">
        <title>Draft genome of the type strains Burkholderia anthina DSM16086.</title>
        <authorList>
            <person name="Hertel R."/>
            <person name="Meissner J."/>
            <person name="Poehlein A."/>
            <person name="Daniel R."/>
            <person name="Commichau F.M."/>
        </authorList>
    </citation>
    <scope>NUCLEOTIDE SEQUENCE [LARGE SCALE GENOMIC DNA]</scope>
    <source>
        <strain evidence="10 11">DSM 16086</strain>
    </source>
</reference>
<evidence type="ECO:0000256" key="7">
    <source>
        <dbReference type="ARBA" id="ARBA00023014"/>
    </source>
</evidence>
<keyword evidence="10" id="KW-0223">Dioxygenase</keyword>